<keyword evidence="15" id="KW-1185">Reference proteome</keyword>
<dbReference type="GO" id="GO:1904380">
    <property type="term" value="P:endoplasmic reticulum mannose trimming"/>
    <property type="evidence" value="ECO:0007669"/>
    <property type="project" value="InterPro"/>
</dbReference>
<evidence type="ECO:0000313" key="15">
    <source>
        <dbReference type="Proteomes" id="UP000594262"/>
    </source>
</evidence>
<dbReference type="SUPFAM" id="SSF48225">
    <property type="entry name" value="Seven-hairpin glycosidases"/>
    <property type="match status" value="1"/>
</dbReference>
<feature type="binding site" evidence="11">
    <location>
        <position position="498"/>
    </location>
    <ligand>
        <name>Ca(2+)</name>
        <dbReference type="ChEBI" id="CHEBI:29108"/>
    </ligand>
</feature>
<organism evidence="14 15">
    <name type="scientific">Clytia hemisphaerica</name>
    <dbReference type="NCBI Taxonomy" id="252671"/>
    <lineage>
        <taxon>Eukaryota</taxon>
        <taxon>Metazoa</taxon>
        <taxon>Cnidaria</taxon>
        <taxon>Hydrozoa</taxon>
        <taxon>Hydroidolina</taxon>
        <taxon>Leptothecata</taxon>
        <taxon>Obeliida</taxon>
        <taxon>Clytiidae</taxon>
        <taxon>Clytia</taxon>
    </lineage>
</organism>
<feature type="active site" description="Proton donor" evidence="10">
    <location>
        <position position="393"/>
    </location>
</feature>
<dbReference type="GO" id="GO:0004571">
    <property type="term" value="F:mannosyl-oligosaccharide 1,2-alpha-mannosidase activity"/>
    <property type="evidence" value="ECO:0007669"/>
    <property type="project" value="InterPro"/>
</dbReference>
<dbReference type="EnsemblMetazoa" id="CLYHEMT008747.1">
    <property type="protein sequence ID" value="CLYHEMP008747.1"/>
    <property type="gene ID" value="CLYHEMG008747"/>
</dbReference>
<feature type="chain" id="PRO_5029661287" description="alpha-1,2-Mannosidase" evidence="13">
    <location>
        <begin position="25"/>
        <end position="574"/>
    </location>
</feature>
<evidence type="ECO:0000256" key="8">
    <source>
        <dbReference type="ARBA" id="ARBA00023180"/>
    </source>
</evidence>
<feature type="active site" description="Proton donor" evidence="10">
    <location>
        <position position="144"/>
    </location>
</feature>
<comment type="subcellular location">
    <subcellularLocation>
        <location evidence="1">Endoplasmic reticulum membrane</location>
        <topology evidence="1">Single-pass type II membrane protein</topology>
    </subcellularLocation>
</comment>
<dbReference type="Gene3D" id="1.50.10.10">
    <property type="match status" value="1"/>
</dbReference>
<keyword evidence="12" id="KW-0326">Glycosidase</keyword>
<evidence type="ECO:0000256" key="1">
    <source>
        <dbReference type="ARBA" id="ARBA00004648"/>
    </source>
</evidence>
<dbReference type="Proteomes" id="UP000594262">
    <property type="component" value="Unplaced"/>
</dbReference>
<comment type="similarity">
    <text evidence="2 12">Belongs to the glycosyl hydrolase 47 family.</text>
</comment>
<evidence type="ECO:0000256" key="7">
    <source>
        <dbReference type="ARBA" id="ARBA00023136"/>
    </source>
</evidence>
<dbReference type="RefSeq" id="XP_066910395.1">
    <property type="nucleotide sequence ID" value="XM_067054294.1"/>
</dbReference>
<dbReference type="GO" id="GO:0044322">
    <property type="term" value="C:endoplasmic reticulum quality control compartment"/>
    <property type="evidence" value="ECO:0007669"/>
    <property type="project" value="GOC"/>
</dbReference>
<keyword evidence="3" id="KW-0812">Transmembrane</keyword>
<evidence type="ECO:0000256" key="4">
    <source>
        <dbReference type="ARBA" id="ARBA00022824"/>
    </source>
</evidence>
<dbReference type="GO" id="GO:0005789">
    <property type="term" value="C:endoplasmic reticulum membrane"/>
    <property type="evidence" value="ECO:0007669"/>
    <property type="project" value="UniProtKB-SubCell"/>
</dbReference>
<evidence type="ECO:0000256" key="13">
    <source>
        <dbReference type="SAM" id="SignalP"/>
    </source>
</evidence>
<evidence type="ECO:0000256" key="11">
    <source>
        <dbReference type="PIRSR" id="PIRSR601382-2"/>
    </source>
</evidence>
<dbReference type="GeneID" id="136797710"/>
<accession>A0A7M5V2T5</accession>
<dbReference type="PANTHER" id="PTHR45679:SF5">
    <property type="entry name" value="ER DEGRADATION-ENHANCING ALPHA-MANNOSIDASE-LIKE PROTEIN 1"/>
    <property type="match status" value="1"/>
</dbReference>
<name>A0A7M5V2T5_9CNID</name>
<feature type="active site" evidence="10">
    <location>
        <position position="412"/>
    </location>
</feature>
<dbReference type="FunFam" id="1.50.10.10:FF:000016">
    <property type="entry name" value="alpha-1,2-Mannosidase"/>
    <property type="match status" value="1"/>
</dbReference>
<keyword evidence="12" id="KW-0378">Hydrolase</keyword>
<evidence type="ECO:0000256" key="5">
    <source>
        <dbReference type="ARBA" id="ARBA00022968"/>
    </source>
</evidence>
<keyword evidence="5" id="KW-0735">Signal-anchor</keyword>
<evidence type="ECO:0000313" key="14">
    <source>
        <dbReference type="EnsemblMetazoa" id="CLYHEMP008747.1"/>
    </source>
</evidence>
<dbReference type="AlphaFoldDB" id="A0A7M5V2T5"/>
<keyword evidence="8" id="KW-0325">Glycoprotein</keyword>
<dbReference type="EC" id="3.2.1.-" evidence="12"/>
<protein>
    <recommendedName>
        <fullName evidence="12">alpha-1,2-Mannosidase</fullName>
        <ecNumber evidence="12">3.2.1.-</ecNumber>
    </recommendedName>
</protein>
<dbReference type="Pfam" id="PF01532">
    <property type="entry name" value="Glyco_hydro_47"/>
    <property type="match status" value="1"/>
</dbReference>
<keyword evidence="4" id="KW-0256">Endoplasmic reticulum</keyword>
<evidence type="ECO:0000256" key="10">
    <source>
        <dbReference type="PIRSR" id="PIRSR601382-1"/>
    </source>
</evidence>
<evidence type="ECO:0000256" key="9">
    <source>
        <dbReference type="ARBA" id="ARBA00060207"/>
    </source>
</evidence>
<dbReference type="InterPro" id="IPR036026">
    <property type="entry name" value="Seven-hairpin_glycosidases"/>
</dbReference>
<reference evidence="14" key="1">
    <citation type="submission" date="2021-01" db="UniProtKB">
        <authorList>
            <consortium name="EnsemblMetazoa"/>
        </authorList>
    </citation>
    <scope>IDENTIFICATION</scope>
</reference>
<keyword evidence="6" id="KW-1133">Transmembrane helix</keyword>
<dbReference type="GO" id="GO:0005509">
    <property type="term" value="F:calcium ion binding"/>
    <property type="evidence" value="ECO:0007669"/>
    <property type="project" value="InterPro"/>
</dbReference>
<feature type="signal peptide" evidence="13">
    <location>
        <begin position="1"/>
        <end position="24"/>
    </location>
</feature>
<dbReference type="GO" id="GO:0005975">
    <property type="term" value="P:carbohydrate metabolic process"/>
    <property type="evidence" value="ECO:0007669"/>
    <property type="project" value="InterPro"/>
</dbReference>
<proteinExistence type="inferred from homology"/>
<keyword evidence="7" id="KW-0472">Membrane</keyword>
<dbReference type="PRINTS" id="PR00747">
    <property type="entry name" value="GLYHDRLASE47"/>
</dbReference>
<sequence length="574" mass="66166">MQLKRPSIFVFILLVLQNVRESCQQTIYNKLPLFAQQYSYFPEDERLRMKNKVKDMFYFGYNNYMKYAFPLDELNPIFCTGRGPDKENIDNININDVLGGYSLTLIDSLDTLAVIGNHSEFKNAVSRVISNVNFNTDNTIQIFEAAIRVLGGLLSAHLLIVSPSKEFQSLRPQDYGDELLNMAHDLANRLLVAFEGTQTGIPWPRVNLISGVPPNCATSTCTAGAGTLVLEFGILGRLLDDPTIEYQARKVVDELWSYQSKSTGLFGNVIDIHSGEWIGKMSGLGAGIDSFYEYLLKSYILFGQKEDLHRFNKIYDRIKRHMRKGRRKCNNGTGEVPLYVNVHMDSGEIMNTWIDALQSVFTGVQVLHGDIEEAICSHAIYYAIWRKYGALPERFNWKLKAPDVKFYPLRPEFSESTYLLYQATKHPFYLHVGTEIVESLNKYTKVKCGYATLHDVEDKSTEDRMESFFLSETIKYLYLLFDVDNPINKDASQWIFSTEGHIFKLDQKYRGKYDFEFFDYPEEERANDDDVLNVHQSANQTETTSCDNYKIDKSSRMPLFDRYYTQIKDFVGIY</sequence>
<dbReference type="InterPro" id="IPR044674">
    <property type="entry name" value="EDEM1/2/3"/>
</dbReference>
<keyword evidence="11" id="KW-0106">Calcium</keyword>
<dbReference type="PANTHER" id="PTHR45679">
    <property type="entry name" value="ER DEGRADATION-ENHANCING ALPHA-MANNOSIDASE-LIKE PROTEIN 2"/>
    <property type="match status" value="1"/>
</dbReference>
<evidence type="ECO:0000256" key="3">
    <source>
        <dbReference type="ARBA" id="ARBA00022692"/>
    </source>
</evidence>
<evidence type="ECO:0000256" key="6">
    <source>
        <dbReference type="ARBA" id="ARBA00022989"/>
    </source>
</evidence>
<evidence type="ECO:0000256" key="2">
    <source>
        <dbReference type="ARBA" id="ARBA00007658"/>
    </source>
</evidence>
<dbReference type="InterPro" id="IPR001382">
    <property type="entry name" value="Glyco_hydro_47"/>
</dbReference>
<comment type="function">
    <text evidence="9">Extracts misfolded glycoproteins, but not glycoproteins undergoing productive folding, from the calnexin cycle. It is directly involved in endoplasmic reticulum-associated degradation (ERAD) and targets misfolded glycoproteins for degradation in an N-glycan-independent manner, probably by forming a complex with SEL1L. It has low mannosidase activity, catalyzing mannose trimming from Man8GlcNAc2 to Man7GlcNAc2.</text>
</comment>
<evidence type="ECO:0000256" key="12">
    <source>
        <dbReference type="RuleBase" id="RU361193"/>
    </source>
</evidence>
<keyword evidence="11" id="KW-0479">Metal-binding</keyword>
<dbReference type="InterPro" id="IPR012341">
    <property type="entry name" value="6hp_glycosidase-like_sf"/>
</dbReference>
<feature type="active site" evidence="10">
    <location>
        <position position="289"/>
    </location>
</feature>
<dbReference type="OrthoDB" id="8118055at2759"/>
<comment type="cofactor">
    <cofactor evidence="11">
        <name>Ca(2+)</name>
        <dbReference type="ChEBI" id="CHEBI:29108"/>
    </cofactor>
</comment>
<keyword evidence="13" id="KW-0732">Signal</keyword>